<dbReference type="InterPro" id="IPR005508">
    <property type="entry name" value="At2g31720-like"/>
</dbReference>
<reference evidence="3" key="1">
    <citation type="submission" date="2016-06" db="EMBL/GenBank/DDBJ databases">
        <title>Parallel loss of symbiosis genes in relatives of nitrogen-fixing non-legume Parasponia.</title>
        <authorList>
            <person name="Van Velzen R."/>
            <person name="Holmer R."/>
            <person name="Bu F."/>
            <person name="Rutten L."/>
            <person name="Van Zeijl A."/>
            <person name="Liu W."/>
            <person name="Santuari L."/>
            <person name="Cao Q."/>
            <person name="Sharma T."/>
            <person name="Shen D."/>
            <person name="Roswanjaya Y."/>
            <person name="Wardhani T."/>
            <person name="Kalhor M.S."/>
            <person name="Jansen J."/>
            <person name="Van den Hoogen J."/>
            <person name="Gungor B."/>
            <person name="Hartog M."/>
            <person name="Hontelez J."/>
            <person name="Verver J."/>
            <person name="Yang W.-C."/>
            <person name="Schijlen E."/>
            <person name="Repin R."/>
            <person name="Schilthuizen M."/>
            <person name="Schranz E."/>
            <person name="Heidstra R."/>
            <person name="Miyata K."/>
            <person name="Fedorova E."/>
            <person name="Kohlen W."/>
            <person name="Bisseling T."/>
            <person name="Smit S."/>
            <person name="Geurts R."/>
        </authorList>
    </citation>
    <scope>NUCLEOTIDE SEQUENCE [LARGE SCALE GENOMIC DNA]</scope>
    <source>
        <strain evidence="3">cv. WU1-14</strain>
    </source>
</reference>
<organism evidence="2 3">
    <name type="scientific">Parasponia andersonii</name>
    <name type="common">Sponia andersonii</name>
    <dbReference type="NCBI Taxonomy" id="3476"/>
    <lineage>
        <taxon>Eukaryota</taxon>
        <taxon>Viridiplantae</taxon>
        <taxon>Streptophyta</taxon>
        <taxon>Embryophyta</taxon>
        <taxon>Tracheophyta</taxon>
        <taxon>Spermatophyta</taxon>
        <taxon>Magnoliopsida</taxon>
        <taxon>eudicotyledons</taxon>
        <taxon>Gunneridae</taxon>
        <taxon>Pentapetalae</taxon>
        <taxon>rosids</taxon>
        <taxon>fabids</taxon>
        <taxon>Rosales</taxon>
        <taxon>Cannabaceae</taxon>
        <taxon>Parasponia</taxon>
    </lineage>
</organism>
<dbReference type="GO" id="GO:0003677">
    <property type="term" value="F:DNA binding"/>
    <property type="evidence" value="ECO:0007669"/>
    <property type="project" value="InterPro"/>
</dbReference>
<comment type="caution">
    <text evidence="2">The sequence shown here is derived from an EMBL/GenBank/DDBJ whole genome shotgun (WGS) entry which is preliminary data.</text>
</comment>
<dbReference type="AlphaFoldDB" id="A0A2P5DR80"/>
<evidence type="ECO:0000313" key="2">
    <source>
        <dbReference type="EMBL" id="PON75788.1"/>
    </source>
</evidence>
<protein>
    <submittedName>
        <fullName evidence="2">B3 domain-containing protein</fullName>
    </submittedName>
</protein>
<dbReference type="Proteomes" id="UP000237105">
    <property type="component" value="Unassembled WGS sequence"/>
</dbReference>
<sequence length="212" mass="24354">MEDKEKTLIQEDSFSDTSCSSCSLGTRYCRRFRINPGYEHGATSKLRPKKDSDSTINNVEDNALVINNNHNYINNNNRQPSNKVNYSKKGRRTDVDEGETTKTRKKESRLEHENKNKNKDNKKKKKKKKKKKSKIMAGPDPPSLIPEPLRQLVESKGAQSPAKLILQKNLEESNVRKNRNRFSMLVDRTDLSRADFLSEEEETALARGTRSD</sequence>
<evidence type="ECO:0000256" key="1">
    <source>
        <dbReference type="SAM" id="MobiDB-lite"/>
    </source>
</evidence>
<evidence type="ECO:0000313" key="3">
    <source>
        <dbReference type="Proteomes" id="UP000237105"/>
    </source>
</evidence>
<dbReference type="PANTHER" id="PTHR31541">
    <property type="entry name" value="B3 DOMAIN PLANT PROTEIN-RELATED"/>
    <property type="match status" value="1"/>
</dbReference>
<gene>
    <name evidence="2" type="ORF">PanWU01x14_040480</name>
</gene>
<proteinExistence type="predicted"/>
<feature type="compositionally biased region" description="Basic residues" evidence="1">
    <location>
        <begin position="120"/>
        <end position="134"/>
    </location>
</feature>
<dbReference type="Pfam" id="PF03754">
    <property type="entry name" value="At2g31720-like"/>
    <property type="match status" value="1"/>
</dbReference>
<accession>A0A2P5DR80</accession>
<feature type="compositionally biased region" description="Basic and acidic residues" evidence="1">
    <location>
        <begin position="92"/>
        <end position="119"/>
    </location>
</feature>
<dbReference type="OrthoDB" id="1090008at2759"/>
<keyword evidence="3" id="KW-1185">Reference proteome</keyword>
<name>A0A2P5DR80_PARAD</name>
<dbReference type="EMBL" id="JXTB01000022">
    <property type="protein sequence ID" value="PON75788.1"/>
    <property type="molecule type" value="Genomic_DNA"/>
</dbReference>
<dbReference type="PANTHER" id="PTHR31541:SF25">
    <property type="entry name" value="GAMMA-GLIADIN B"/>
    <property type="match status" value="1"/>
</dbReference>
<feature type="region of interest" description="Disordered" evidence="1">
    <location>
        <begin position="70"/>
        <end position="147"/>
    </location>
</feature>